<dbReference type="InterPro" id="IPR020456">
    <property type="entry name" value="Acylphosphatase"/>
</dbReference>
<organism evidence="7 8">
    <name type="scientific">Variovorax boronicumulans</name>
    <dbReference type="NCBI Taxonomy" id="436515"/>
    <lineage>
        <taxon>Bacteria</taxon>
        <taxon>Pseudomonadati</taxon>
        <taxon>Pseudomonadota</taxon>
        <taxon>Betaproteobacteria</taxon>
        <taxon>Burkholderiales</taxon>
        <taxon>Comamonadaceae</taxon>
        <taxon>Variovorax</taxon>
    </lineage>
</organism>
<reference evidence="7 8" key="1">
    <citation type="submission" date="2017-09" db="EMBL/GenBank/DDBJ databases">
        <title>The diverse metabolic capabilities of V. boronicumulans make it an excellent choice for continued studies on novel biodegradation.</title>
        <authorList>
            <person name="Sun S."/>
        </authorList>
    </citation>
    <scope>NUCLEOTIDE SEQUENCE [LARGE SCALE GENOMIC DNA]</scope>
    <source>
        <strain evidence="7 8">J1</strain>
    </source>
</reference>
<feature type="domain" description="Acylphosphatase-like" evidence="6">
    <location>
        <begin position="8"/>
        <end position="96"/>
    </location>
</feature>
<accession>A0A250DR77</accession>
<dbReference type="PANTHER" id="PTHR47268">
    <property type="entry name" value="ACYLPHOSPHATASE"/>
    <property type="match status" value="1"/>
</dbReference>
<dbReference type="PROSITE" id="PS00151">
    <property type="entry name" value="ACYLPHOSPHATASE_2"/>
    <property type="match status" value="1"/>
</dbReference>
<evidence type="ECO:0000256" key="2">
    <source>
        <dbReference type="ARBA" id="ARBA00012150"/>
    </source>
</evidence>
<feature type="active site" evidence="4">
    <location>
        <position position="41"/>
    </location>
</feature>
<evidence type="ECO:0000256" key="3">
    <source>
        <dbReference type="ARBA" id="ARBA00047645"/>
    </source>
</evidence>
<dbReference type="PANTHER" id="PTHR47268:SF4">
    <property type="entry name" value="ACYLPHOSPHATASE"/>
    <property type="match status" value="1"/>
</dbReference>
<name>A0A250DR77_9BURK</name>
<dbReference type="GO" id="GO:0003998">
    <property type="term" value="F:acylphosphatase activity"/>
    <property type="evidence" value="ECO:0007669"/>
    <property type="project" value="UniProtKB-EC"/>
</dbReference>
<dbReference type="PROSITE" id="PS51160">
    <property type="entry name" value="ACYLPHOSPHATASE_3"/>
    <property type="match status" value="1"/>
</dbReference>
<dbReference type="EC" id="3.6.1.7" evidence="2 4"/>
<dbReference type="Pfam" id="PF00708">
    <property type="entry name" value="Acylphosphatase"/>
    <property type="match status" value="1"/>
</dbReference>
<evidence type="ECO:0000313" key="7">
    <source>
        <dbReference type="EMBL" id="ATA56857.1"/>
    </source>
</evidence>
<sequence>MNAHATITRHLVVHGLVQGVGYRWSMVQAAQRLGVRGWVRNRRDGKVEALVAGEADAVEALVHWARQGPAGARVAAVDVTEADATSDLPDGFAQRETV</sequence>
<proteinExistence type="inferred from homology"/>
<dbReference type="EMBL" id="CP023284">
    <property type="protein sequence ID" value="ATA56857.1"/>
    <property type="molecule type" value="Genomic_DNA"/>
</dbReference>
<dbReference type="InterPro" id="IPR036046">
    <property type="entry name" value="Acylphosphatase-like_dom_sf"/>
</dbReference>
<evidence type="ECO:0000313" key="8">
    <source>
        <dbReference type="Proteomes" id="UP000217154"/>
    </source>
</evidence>
<feature type="active site" evidence="4">
    <location>
        <position position="23"/>
    </location>
</feature>
<dbReference type="InterPro" id="IPR001792">
    <property type="entry name" value="Acylphosphatase-like_dom"/>
</dbReference>
<dbReference type="RefSeq" id="WP_095746913.1">
    <property type="nucleotide sequence ID" value="NZ_CP023284.1"/>
</dbReference>
<evidence type="ECO:0000256" key="1">
    <source>
        <dbReference type="ARBA" id="ARBA00005614"/>
    </source>
</evidence>
<dbReference type="Gene3D" id="3.30.70.100">
    <property type="match status" value="1"/>
</dbReference>
<dbReference type="SUPFAM" id="SSF54975">
    <property type="entry name" value="Acylphosphatase/BLUF domain-like"/>
    <property type="match status" value="1"/>
</dbReference>
<comment type="catalytic activity">
    <reaction evidence="3 4">
        <text>an acyl phosphate + H2O = a carboxylate + phosphate + H(+)</text>
        <dbReference type="Rhea" id="RHEA:14965"/>
        <dbReference type="ChEBI" id="CHEBI:15377"/>
        <dbReference type="ChEBI" id="CHEBI:15378"/>
        <dbReference type="ChEBI" id="CHEBI:29067"/>
        <dbReference type="ChEBI" id="CHEBI:43474"/>
        <dbReference type="ChEBI" id="CHEBI:59918"/>
        <dbReference type="EC" id="3.6.1.7"/>
    </reaction>
</comment>
<gene>
    <name evidence="7" type="ORF">CKY39_29265</name>
</gene>
<evidence type="ECO:0000259" key="6">
    <source>
        <dbReference type="PROSITE" id="PS51160"/>
    </source>
</evidence>
<comment type="similarity">
    <text evidence="1 5">Belongs to the acylphosphatase family.</text>
</comment>
<dbReference type="AlphaFoldDB" id="A0A250DR77"/>
<evidence type="ECO:0000256" key="5">
    <source>
        <dbReference type="RuleBase" id="RU004168"/>
    </source>
</evidence>
<protein>
    <recommendedName>
        <fullName evidence="2 4">acylphosphatase</fullName>
        <ecNumber evidence="2 4">3.6.1.7</ecNumber>
    </recommendedName>
</protein>
<evidence type="ECO:0000256" key="4">
    <source>
        <dbReference type="PROSITE-ProRule" id="PRU00520"/>
    </source>
</evidence>
<keyword evidence="4" id="KW-0378">Hydrolase</keyword>
<dbReference type="KEGG" id="vbo:CKY39_29265"/>
<dbReference type="InterPro" id="IPR017968">
    <property type="entry name" value="Acylphosphatase_CS"/>
</dbReference>
<dbReference type="Proteomes" id="UP000217154">
    <property type="component" value="Chromosome"/>
</dbReference>